<dbReference type="PIRSF" id="PIRSF016020">
    <property type="entry name" value="PHexose_mutarotase"/>
    <property type="match status" value="1"/>
</dbReference>
<dbReference type="SUPFAM" id="SSF74650">
    <property type="entry name" value="Galactose mutarotase-like"/>
    <property type="match status" value="1"/>
</dbReference>
<comment type="caution">
    <text evidence="5">The sequence shown here is derived from an EMBL/GenBank/DDBJ whole genome shotgun (WGS) entry which is preliminary data.</text>
</comment>
<evidence type="ECO:0000256" key="1">
    <source>
        <dbReference type="ARBA" id="ARBA00001096"/>
    </source>
</evidence>
<dbReference type="RefSeq" id="WP_259428239.1">
    <property type="nucleotide sequence ID" value="NZ_JANWTC010000008.1"/>
</dbReference>
<dbReference type="InterPro" id="IPR014718">
    <property type="entry name" value="GH-type_carb-bd"/>
</dbReference>
<dbReference type="PANTHER" id="PTHR11122">
    <property type="entry name" value="APOSPORY-ASSOCIATED PROTEIN C-RELATED"/>
    <property type="match status" value="1"/>
</dbReference>
<dbReference type="PANTHER" id="PTHR11122:SF13">
    <property type="entry name" value="GLUCOSE-6-PHOSPHATE 1-EPIMERASE"/>
    <property type="match status" value="1"/>
</dbReference>
<evidence type="ECO:0000313" key="6">
    <source>
        <dbReference type="Proteomes" id="UP001205965"/>
    </source>
</evidence>
<protein>
    <recommendedName>
        <fullName evidence="3">glucose-6-phosphate 1-epimerase</fullName>
        <ecNumber evidence="3">5.1.3.15</ecNumber>
    </recommendedName>
</protein>
<dbReference type="InterPro" id="IPR008183">
    <property type="entry name" value="Aldose_1/G6P_1-epimerase"/>
</dbReference>
<dbReference type="Pfam" id="PF01263">
    <property type="entry name" value="Aldose_epim"/>
    <property type="match status" value="1"/>
</dbReference>
<keyword evidence="4" id="KW-0413">Isomerase</keyword>
<evidence type="ECO:0000256" key="4">
    <source>
        <dbReference type="ARBA" id="ARBA00023235"/>
    </source>
</evidence>
<dbReference type="InterPro" id="IPR011013">
    <property type="entry name" value="Gal_mutarotase_sf_dom"/>
</dbReference>
<evidence type="ECO:0000256" key="2">
    <source>
        <dbReference type="ARBA" id="ARBA00005866"/>
    </source>
</evidence>
<dbReference type="EC" id="5.1.3.15" evidence="3"/>
<proteinExistence type="inferred from homology"/>
<dbReference type="Gene3D" id="2.70.98.10">
    <property type="match status" value="1"/>
</dbReference>
<gene>
    <name evidence="5" type="ORF">NYP18_10980</name>
</gene>
<sequence length="253" mass="27369">MDDLLTAGRMRLSPSGAHLTSTDTDLGELFWVSSTTGRSPIRGGVPVIAPAFADLLADAPRHGWARTADWRVTTDGRVFDAEVVNEGIHLLLHVRELADGVHLALTARNESREERTVQLGFHPYFRVSHVSRVHVEGLDGVEVLDRLSDAWHTQSGEVGVDGEFDRIFLASREVRIVDSQRVITMEAEGADATVVWNPGEKAAAGMQDVGGGEWADFLCVEPALLGADLSGVVLAPTEQRRLAMTVRVSPSGS</sequence>
<dbReference type="Proteomes" id="UP001205965">
    <property type="component" value="Unassembled WGS sequence"/>
</dbReference>
<name>A0ABT2FY55_9CORY</name>
<keyword evidence="6" id="KW-1185">Reference proteome</keyword>
<organism evidence="5 6">
    <name type="scientific">Corynebacterium lemuris</name>
    <dbReference type="NCBI Taxonomy" id="1859292"/>
    <lineage>
        <taxon>Bacteria</taxon>
        <taxon>Bacillati</taxon>
        <taxon>Actinomycetota</taxon>
        <taxon>Actinomycetes</taxon>
        <taxon>Mycobacteriales</taxon>
        <taxon>Corynebacteriaceae</taxon>
        <taxon>Corynebacterium</taxon>
    </lineage>
</organism>
<comment type="similarity">
    <text evidence="2">Belongs to the glucose-6-phosphate 1-epimerase family.</text>
</comment>
<dbReference type="InterPro" id="IPR025532">
    <property type="entry name" value="G6P_1-epimerase"/>
</dbReference>
<accession>A0ABT2FY55</accession>
<dbReference type="EMBL" id="JANWTC010000008">
    <property type="protein sequence ID" value="MCS5480178.1"/>
    <property type="molecule type" value="Genomic_DNA"/>
</dbReference>
<reference evidence="5 6" key="1">
    <citation type="submission" date="2022-08" db="EMBL/GenBank/DDBJ databases">
        <title>YIM 101645 draft genome.</title>
        <authorList>
            <person name="Chen X."/>
        </authorList>
    </citation>
    <scope>NUCLEOTIDE SEQUENCE [LARGE SCALE GENOMIC DNA]</scope>
    <source>
        <strain evidence="5 6">YIM 101645</strain>
    </source>
</reference>
<comment type="catalytic activity">
    <reaction evidence="1">
        <text>alpha-D-glucose 6-phosphate = beta-D-glucose 6-phosphate</text>
        <dbReference type="Rhea" id="RHEA:16249"/>
        <dbReference type="ChEBI" id="CHEBI:58225"/>
        <dbReference type="ChEBI" id="CHEBI:58247"/>
        <dbReference type="EC" id="5.1.3.15"/>
    </reaction>
</comment>
<evidence type="ECO:0000313" key="5">
    <source>
        <dbReference type="EMBL" id="MCS5480178.1"/>
    </source>
</evidence>
<evidence type="ECO:0000256" key="3">
    <source>
        <dbReference type="ARBA" id="ARBA00012083"/>
    </source>
</evidence>